<dbReference type="InterPro" id="IPR045864">
    <property type="entry name" value="aa-tRNA-synth_II/BPL/LPL"/>
</dbReference>
<sequence length="111" mass="12465">MPLDFLTDDETMSFSSACGWPSSTYFIEGITKLYSLVSLSSAHSSGNRCMSSNRGLVKSMLQKNPELRPNVAWVTKSRDSKLKVPIAILPTSETIMYPYFSKWIRDTTTCL</sequence>
<proteinExistence type="predicted"/>
<evidence type="ECO:0000313" key="2">
    <source>
        <dbReference type="Proteomes" id="UP001604277"/>
    </source>
</evidence>
<comment type="caution">
    <text evidence="1">The sequence shown here is derived from an EMBL/GenBank/DDBJ whole genome shotgun (WGS) entry which is preliminary data.</text>
</comment>
<name>A0ABD1NXC9_9LAMI</name>
<dbReference type="Proteomes" id="UP001604277">
    <property type="component" value="Unassembled WGS sequence"/>
</dbReference>
<dbReference type="AlphaFoldDB" id="A0ABD1NXC9"/>
<dbReference type="InterPro" id="IPR004499">
    <property type="entry name" value="Pro-tRNA-ligase_IIa_arc-type"/>
</dbReference>
<protein>
    <submittedName>
        <fullName evidence="1">Prolyl-tRNA synthetase</fullName>
    </submittedName>
</protein>
<dbReference type="Gene3D" id="3.30.930.10">
    <property type="entry name" value="Bira Bifunctional Protein, Domain 2"/>
    <property type="match status" value="1"/>
</dbReference>
<dbReference type="PANTHER" id="PTHR43382:SF2">
    <property type="entry name" value="BIFUNCTIONAL GLUTAMATE_PROLINE--TRNA LIGASE"/>
    <property type="match status" value="1"/>
</dbReference>
<keyword evidence="2" id="KW-1185">Reference proteome</keyword>
<dbReference type="EMBL" id="JBFOLJ010000073">
    <property type="protein sequence ID" value="KAL2456267.1"/>
    <property type="molecule type" value="Genomic_DNA"/>
</dbReference>
<gene>
    <name evidence="1" type="ORF">Fot_56972</name>
</gene>
<evidence type="ECO:0000313" key="1">
    <source>
        <dbReference type="EMBL" id="KAL2456267.1"/>
    </source>
</evidence>
<organism evidence="1 2">
    <name type="scientific">Forsythia ovata</name>
    <dbReference type="NCBI Taxonomy" id="205694"/>
    <lineage>
        <taxon>Eukaryota</taxon>
        <taxon>Viridiplantae</taxon>
        <taxon>Streptophyta</taxon>
        <taxon>Embryophyta</taxon>
        <taxon>Tracheophyta</taxon>
        <taxon>Spermatophyta</taxon>
        <taxon>Magnoliopsida</taxon>
        <taxon>eudicotyledons</taxon>
        <taxon>Gunneridae</taxon>
        <taxon>Pentapetalae</taxon>
        <taxon>asterids</taxon>
        <taxon>lamiids</taxon>
        <taxon>Lamiales</taxon>
        <taxon>Oleaceae</taxon>
        <taxon>Forsythieae</taxon>
        <taxon>Forsythia</taxon>
    </lineage>
</organism>
<reference evidence="2" key="1">
    <citation type="submission" date="2024-07" db="EMBL/GenBank/DDBJ databases">
        <title>Two chromosome-level genome assemblies of Korean endemic species Abeliophyllum distichum and Forsythia ovata (Oleaceae).</title>
        <authorList>
            <person name="Jang H."/>
        </authorList>
    </citation>
    <scope>NUCLEOTIDE SEQUENCE [LARGE SCALE GENOMIC DNA]</scope>
</reference>
<dbReference type="PANTHER" id="PTHR43382">
    <property type="entry name" value="PROLYL-TRNA SYNTHETASE"/>
    <property type="match status" value="1"/>
</dbReference>
<accession>A0ABD1NXC9</accession>